<dbReference type="RefSeq" id="WP_058353401.1">
    <property type="nucleotide sequence ID" value="NZ_CABMMD010000175.1"/>
</dbReference>
<organism evidence="3 4">
    <name type="scientific">Acetivibrio ethanolgignens</name>
    <dbReference type="NCBI Taxonomy" id="290052"/>
    <lineage>
        <taxon>Bacteria</taxon>
        <taxon>Bacillati</taxon>
        <taxon>Bacillota</taxon>
        <taxon>Clostridia</taxon>
        <taxon>Eubacteriales</taxon>
        <taxon>Oscillospiraceae</taxon>
        <taxon>Acetivibrio</taxon>
    </lineage>
</organism>
<dbReference type="STRING" id="290052.ASU35_02870"/>
<dbReference type="EMBL" id="LNAM01000175">
    <property type="protein sequence ID" value="KSV58360.1"/>
    <property type="molecule type" value="Genomic_DNA"/>
</dbReference>
<dbReference type="Pfam" id="PF12164">
    <property type="entry name" value="SporV_AA"/>
    <property type="match status" value="1"/>
</dbReference>
<keyword evidence="1" id="KW-0472">Membrane</keyword>
<name>A0A0V8QCL5_9FIRM</name>
<dbReference type="AlphaFoldDB" id="A0A0V8QCL5"/>
<feature type="domain" description="Stage V sporulation protein AA" evidence="2">
    <location>
        <begin position="4"/>
        <end position="89"/>
    </location>
</feature>
<evidence type="ECO:0000256" key="1">
    <source>
        <dbReference type="SAM" id="Phobius"/>
    </source>
</evidence>
<protein>
    <recommendedName>
        <fullName evidence="2">Stage V sporulation protein AA domain-containing protein</fullName>
    </recommendedName>
</protein>
<reference evidence="3 4" key="1">
    <citation type="submission" date="2015-11" db="EMBL/GenBank/DDBJ databases">
        <title>Butyribacter intestini gen. nov., sp. nov., a butyric acid-producing bacterium of the family Lachnospiraceae isolated from the human faeces.</title>
        <authorList>
            <person name="Zou Y."/>
            <person name="Xue W."/>
            <person name="Luo G."/>
            <person name="Lv M."/>
        </authorList>
    </citation>
    <scope>NUCLEOTIDE SEQUENCE [LARGE SCALE GENOMIC DNA]</scope>
    <source>
        <strain evidence="3 4">ACET-33324</strain>
    </source>
</reference>
<evidence type="ECO:0000313" key="4">
    <source>
        <dbReference type="Proteomes" id="UP000054874"/>
    </source>
</evidence>
<dbReference type="OrthoDB" id="9782754at2"/>
<sequence>MREATLYLKLEQSTDILNKKIFLRDLGTILCSDKKIEDEVKEMLLYTVTAKESTKYIFSIMKVIELIEKRFPGVLVVNLGEKDFIINYIAPGKKPPKAWEWVKAAFVGMIAFFGSAFSIMTFNEDVSVSDVFDKIYFLVTGSKSTGGTVAELGYCVGLAIGILVFFNHFSRKKIQKDPTPIQIQMRSYETDINDALIKDAQREGKSIDAG</sequence>
<proteinExistence type="predicted"/>
<evidence type="ECO:0000313" key="3">
    <source>
        <dbReference type="EMBL" id="KSV58360.1"/>
    </source>
</evidence>
<evidence type="ECO:0000259" key="2">
    <source>
        <dbReference type="Pfam" id="PF12164"/>
    </source>
</evidence>
<dbReference type="InterPro" id="IPR021997">
    <property type="entry name" value="SporV_AA"/>
</dbReference>
<accession>A0A0V8QCL5</accession>
<dbReference type="Proteomes" id="UP000054874">
    <property type="component" value="Unassembled WGS sequence"/>
</dbReference>
<feature type="transmembrane region" description="Helical" evidence="1">
    <location>
        <begin position="146"/>
        <end position="166"/>
    </location>
</feature>
<keyword evidence="1" id="KW-1133">Transmembrane helix</keyword>
<dbReference type="InterPro" id="IPR038548">
    <property type="entry name" value="SporV_AA_N_sf"/>
</dbReference>
<comment type="caution">
    <text evidence="3">The sequence shown here is derived from an EMBL/GenBank/DDBJ whole genome shotgun (WGS) entry which is preliminary data.</text>
</comment>
<keyword evidence="1" id="KW-0812">Transmembrane</keyword>
<dbReference type="Gene3D" id="2.60.480.10">
    <property type="entry name" value="eubacterium ventriosum atcc domain"/>
    <property type="match status" value="1"/>
</dbReference>
<feature type="transmembrane region" description="Helical" evidence="1">
    <location>
        <begin position="101"/>
        <end position="122"/>
    </location>
</feature>
<gene>
    <name evidence="3" type="ORF">ASU35_02870</name>
</gene>
<keyword evidence="4" id="KW-1185">Reference proteome</keyword>